<evidence type="ECO:0000313" key="7">
    <source>
        <dbReference type="Proteomes" id="UP000797356"/>
    </source>
</evidence>
<comment type="similarity">
    <text evidence="1">Belongs to the ATP-dependent AMP-binding enzyme family.</text>
</comment>
<organism evidence="6 7">
    <name type="scientific">Cocos nucifera</name>
    <name type="common">Coconut palm</name>
    <dbReference type="NCBI Taxonomy" id="13894"/>
    <lineage>
        <taxon>Eukaryota</taxon>
        <taxon>Viridiplantae</taxon>
        <taxon>Streptophyta</taxon>
        <taxon>Embryophyta</taxon>
        <taxon>Tracheophyta</taxon>
        <taxon>Spermatophyta</taxon>
        <taxon>Magnoliopsida</taxon>
        <taxon>Liliopsida</taxon>
        <taxon>Arecaceae</taxon>
        <taxon>Arecoideae</taxon>
        <taxon>Cocoseae</taxon>
        <taxon>Attaleinae</taxon>
        <taxon>Cocos</taxon>
    </lineage>
</organism>
<dbReference type="GO" id="GO:0005524">
    <property type="term" value="F:ATP binding"/>
    <property type="evidence" value="ECO:0007669"/>
    <property type="project" value="UniProtKB-KW"/>
</dbReference>
<dbReference type="EMBL" id="CM017873">
    <property type="protein sequence ID" value="KAG1331330.1"/>
    <property type="molecule type" value="Genomic_DNA"/>
</dbReference>
<name>A0A8K0I026_COCNU</name>
<protein>
    <submittedName>
        <fullName evidence="6">Putative 4-coumarate--CoA ligase-like 7</fullName>
    </submittedName>
</protein>
<evidence type="ECO:0000256" key="3">
    <source>
        <dbReference type="ARBA" id="ARBA00022840"/>
    </source>
</evidence>
<gene>
    <name evidence="6" type="ORF">COCNU_02G012980</name>
</gene>
<dbReference type="InterPro" id="IPR025110">
    <property type="entry name" value="AMP-bd_C"/>
</dbReference>
<accession>A0A8K0I026</accession>
<evidence type="ECO:0000313" key="6">
    <source>
        <dbReference type="EMBL" id="KAG1331330.1"/>
    </source>
</evidence>
<keyword evidence="3" id="KW-0547">Nucleotide-binding</keyword>
<evidence type="ECO:0000256" key="2">
    <source>
        <dbReference type="ARBA" id="ARBA00022598"/>
    </source>
</evidence>
<dbReference type="Gene3D" id="3.30.300.30">
    <property type="match status" value="1"/>
</dbReference>
<comment type="caution">
    <text evidence="6">The sequence shown here is derived from an EMBL/GenBank/DDBJ whole genome shotgun (WGS) entry which is preliminary data.</text>
</comment>
<proteinExistence type="inferred from homology"/>
<feature type="compositionally biased region" description="Basic and acidic residues" evidence="4">
    <location>
        <begin position="86"/>
        <end position="101"/>
    </location>
</feature>
<feature type="region of interest" description="Disordered" evidence="4">
    <location>
        <begin position="55"/>
        <end position="104"/>
    </location>
</feature>
<reference evidence="6" key="1">
    <citation type="journal article" date="2017" name="Gigascience">
        <title>The genome draft of coconut (Cocos nucifera).</title>
        <authorList>
            <person name="Xiao Y."/>
            <person name="Xu P."/>
            <person name="Fan H."/>
            <person name="Baudouin L."/>
            <person name="Xia W."/>
            <person name="Bocs S."/>
            <person name="Xu J."/>
            <person name="Li Q."/>
            <person name="Guo A."/>
            <person name="Zhou L."/>
            <person name="Li J."/>
            <person name="Wu Y."/>
            <person name="Ma Z."/>
            <person name="Armero A."/>
            <person name="Issali A.E."/>
            <person name="Liu N."/>
            <person name="Peng M."/>
            <person name="Yang Y."/>
        </authorList>
    </citation>
    <scope>NUCLEOTIDE SEQUENCE</scope>
    <source>
        <tissue evidence="6">Spear leaf of Hainan Tall coconut</tissue>
    </source>
</reference>
<dbReference type="GO" id="GO:0016405">
    <property type="term" value="F:CoA-ligase activity"/>
    <property type="evidence" value="ECO:0007669"/>
    <property type="project" value="TreeGrafter"/>
</dbReference>
<feature type="compositionally biased region" description="Acidic residues" evidence="4">
    <location>
        <begin position="1"/>
        <end position="16"/>
    </location>
</feature>
<dbReference type="Proteomes" id="UP000797356">
    <property type="component" value="Chromosome 2"/>
</dbReference>
<keyword evidence="7" id="KW-1185">Reference proteome</keyword>
<dbReference type="PANTHER" id="PTHR24096:SF377">
    <property type="entry name" value="4-COUMARATE--COA LIGASE-LIKE 7"/>
    <property type="match status" value="1"/>
</dbReference>
<keyword evidence="2 6" id="KW-0436">Ligase</keyword>
<feature type="domain" description="AMP-binding enzyme C-terminal" evidence="5">
    <location>
        <begin position="107"/>
        <end position="168"/>
    </location>
</feature>
<reference evidence="6" key="2">
    <citation type="submission" date="2019-07" db="EMBL/GenBank/DDBJ databases">
        <authorList>
            <person name="Yang Y."/>
            <person name="Bocs S."/>
            <person name="Baudouin L."/>
        </authorList>
    </citation>
    <scope>NUCLEOTIDE SEQUENCE</scope>
    <source>
        <tissue evidence="6">Spear leaf of Hainan Tall coconut</tissue>
    </source>
</reference>
<dbReference type="PANTHER" id="PTHR24096">
    <property type="entry name" value="LONG-CHAIN-FATTY-ACID--COA LIGASE"/>
    <property type="match status" value="1"/>
</dbReference>
<dbReference type="GO" id="GO:0016878">
    <property type="term" value="F:acid-thiol ligase activity"/>
    <property type="evidence" value="ECO:0007669"/>
    <property type="project" value="UniProtKB-ARBA"/>
</dbReference>
<evidence type="ECO:0000259" key="5">
    <source>
        <dbReference type="Pfam" id="PF13193"/>
    </source>
</evidence>
<dbReference type="Pfam" id="PF13193">
    <property type="entry name" value="AMP-binding_C"/>
    <property type="match status" value="1"/>
</dbReference>
<keyword evidence="3" id="KW-0067">ATP-binding</keyword>
<dbReference type="AlphaFoldDB" id="A0A8K0I026"/>
<dbReference type="InterPro" id="IPR045851">
    <property type="entry name" value="AMP-bd_C_sf"/>
</dbReference>
<dbReference type="OrthoDB" id="10253869at2759"/>
<feature type="region of interest" description="Disordered" evidence="4">
    <location>
        <begin position="1"/>
        <end position="25"/>
    </location>
</feature>
<sequence length="176" mass="18621">MGGELQEVDSDGEVDNDGVGGDECGAKEGVGMVAKLVEVINVNGFDEGEELIEGGALGASNDEGEDEVDRIGSDSATMAKLTCFESRGKKAEQRGQGKEETEVPPAELEELLQTYPNIIEAAVVPYPSEEAGQVPVAFVVRQLNSTVAPYKRIHHVLFVNSIPKNAAGSRHPDLGV</sequence>
<dbReference type="SUPFAM" id="SSF56801">
    <property type="entry name" value="Acetyl-CoA synthetase-like"/>
    <property type="match status" value="1"/>
</dbReference>
<evidence type="ECO:0000256" key="1">
    <source>
        <dbReference type="ARBA" id="ARBA00006432"/>
    </source>
</evidence>
<evidence type="ECO:0000256" key="4">
    <source>
        <dbReference type="SAM" id="MobiDB-lite"/>
    </source>
</evidence>